<proteinExistence type="predicted"/>
<feature type="domain" description="SnoaL-like" evidence="1">
    <location>
        <begin position="10"/>
        <end position="115"/>
    </location>
</feature>
<comment type="caution">
    <text evidence="2">The sequence shown here is derived from an EMBL/GenBank/DDBJ whole genome shotgun (WGS) entry which is preliminary data.</text>
</comment>
<dbReference type="InterPro" id="IPR037401">
    <property type="entry name" value="SnoaL-like"/>
</dbReference>
<dbReference type="Gene3D" id="3.10.450.50">
    <property type="match status" value="1"/>
</dbReference>
<dbReference type="SUPFAM" id="SSF54427">
    <property type="entry name" value="NTF2-like"/>
    <property type="match status" value="1"/>
</dbReference>
<sequence>MNQDLLPGTLAARYAQLVDNRDFAAMDTIMWPEFTQEGPGFRAESRTVFIANLEFLRQFDSTFHLLGQTSGEWQGNLYRGETYCVASHFYQQEDQGLCLDMYIRYQDVIALRDGEARYLQRDLTVVARDERRLQEPSF</sequence>
<dbReference type="EMBL" id="PKLZ01000001">
    <property type="protein sequence ID" value="PLW84031.1"/>
    <property type="molecule type" value="Genomic_DNA"/>
</dbReference>
<dbReference type="Pfam" id="PF13577">
    <property type="entry name" value="SnoaL_4"/>
    <property type="match status" value="1"/>
</dbReference>
<evidence type="ECO:0000313" key="3">
    <source>
        <dbReference type="Proteomes" id="UP000234845"/>
    </source>
</evidence>
<dbReference type="RefSeq" id="WP_101519668.1">
    <property type="nucleotide sequence ID" value="NZ_PKLZ01000001.1"/>
</dbReference>
<name>A0A2N5Y6M9_9GAMM</name>
<evidence type="ECO:0000259" key="1">
    <source>
        <dbReference type="Pfam" id="PF13577"/>
    </source>
</evidence>
<dbReference type="Proteomes" id="UP000234845">
    <property type="component" value="Unassembled WGS sequence"/>
</dbReference>
<dbReference type="AlphaFoldDB" id="A0A2N5Y6M9"/>
<evidence type="ECO:0000313" key="2">
    <source>
        <dbReference type="EMBL" id="PLW84031.1"/>
    </source>
</evidence>
<reference evidence="3" key="1">
    <citation type="submission" date="2017-11" db="EMBL/GenBank/DDBJ databases">
        <title>The draft genome sequence of Chromatocurvus sp. F02.</title>
        <authorList>
            <person name="Du Z.-J."/>
            <person name="Chang Y.-Q."/>
        </authorList>
    </citation>
    <scope>NUCLEOTIDE SEQUENCE [LARGE SCALE GENOMIC DNA]</scope>
    <source>
        <strain evidence="3">F02</strain>
    </source>
</reference>
<dbReference type="OrthoDB" id="4571298at2"/>
<dbReference type="InterPro" id="IPR032710">
    <property type="entry name" value="NTF2-like_dom_sf"/>
</dbReference>
<protein>
    <recommendedName>
        <fullName evidence="1">SnoaL-like domain-containing protein</fullName>
    </recommendedName>
</protein>
<organism evidence="2 3">
    <name type="scientific">Kineobactrum sediminis</name>
    <dbReference type="NCBI Taxonomy" id="1905677"/>
    <lineage>
        <taxon>Bacteria</taxon>
        <taxon>Pseudomonadati</taxon>
        <taxon>Pseudomonadota</taxon>
        <taxon>Gammaproteobacteria</taxon>
        <taxon>Cellvibrionales</taxon>
        <taxon>Halieaceae</taxon>
        <taxon>Kineobactrum</taxon>
    </lineage>
</organism>
<keyword evidence="3" id="KW-1185">Reference proteome</keyword>
<gene>
    <name evidence="2" type="ORF">CWI75_01375</name>
</gene>
<accession>A0A2N5Y6M9</accession>